<evidence type="ECO:0000313" key="10">
    <source>
        <dbReference type="Proteomes" id="UP000297025"/>
    </source>
</evidence>
<evidence type="ECO:0000256" key="5">
    <source>
        <dbReference type="ARBA" id="ARBA00023163"/>
    </source>
</evidence>
<evidence type="ECO:0000313" key="11">
    <source>
        <dbReference type="Proteomes" id="UP000630594"/>
    </source>
</evidence>
<sequence length="255" mass="26916">MYAEERQQSMAQLISRTGRLSVADLAQEYAVTTETVRRDLSTLERMGLVKRVHGGAVPASSLRIMESVVGERDRANTAAKDAIAQAALALLPPPDSVVVLDAGTTTTRLATALPRDHRLHVVTHAVPVAARLAGSPHIDLHLLPGRVRATTHAAVGADTVAALADLRADVAFVATNGLTVDHGLTTPDRDEAATKRAIVASARRVVVLADSSKIGLEMAQRFASVEQLSALVTDDGIDPRERAALERAGVEVVVA</sequence>
<proteinExistence type="predicted"/>
<organism evidence="9 10">
    <name type="scientific">Nocardioides daphniae</name>
    <dbReference type="NCBI Taxonomy" id="402297"/>
    <lineage>
        <taxon>Bacteria</taxon>
        <taxon>Bacillati</taxon>
        <taxon>Actinomycetota</taxon>
        <taxon>Actinomycetes</taxon>
        <taxon>Propionibacteriales</taxon>
        <taxon>Nocardioidaceae</taxon>
        <taxon>Nocardioides</taxon>
    </lineage>
</organism>
<dbReference type="InterPro" id="IPR036388">
    <property type="entry name" value="WH-like_DNA-bd_sf"/>
</dbReference>
<dbReference type="RefSeq" id="WP_135831990.1">
    <property type="nucleotide sequence ID" value="NZ_BMCK01000002.1"/>
</dbReference>
<dbReference type="SUPFAM" id="SSF100950">
    <property type="entry name" value="NagB/RpiA/CoA transferase-like"/>
    <property type="match status" value="1"/>
</dbReference>
<reference evidence="8" key="5">
    <citation type="submission" date="2024-05" db="EMBL/GenBank/DDBJ databases">
        <authorList>
            <person name="Sun Q."/>
            <person name="Sedlacek I."/>
        </authorList>
    </citation>
    <scope>NUCLEOTIDE SEQUENCE</scope>
    <source>
        <strain evidence="8">CCM 7403</strain>
    </source>
</reference>
<reference evidence="8" key="2">
    <citation type="journal article" date="2014" name="Int. J. Syst. Evol. Microbiol.">
        <title>Complete genome of a new Firmicutes species belonging to the dominant human colonic microbiota ('Ruminococcus bicirculans') reveals two chromosomes and a selective capacity to utilize plant glucans.</title>
        <authorList>
            <consortium name="NISC Comparative Sequencing Program"/>
            <person name="Wegmann U."/>
            <person name="Louis P."/>
            <person name="Goesmann A."/>
            <person name="Henrissat B."/>
            <person name="Duncan S.H."/>
            <person name="Flint H.J."/>
        </authorList>
    </citation>
    <scope>NUCLEOTIDE SEQUENCE</scope>
    <source>
        <strain evidence="8">CCM 7403</strain>
    </source>
</reference>
<comment type="function">
    <text evidence="6">Repressor of the lactose catabolism operon. Galactose-6-phosphate is the inducer.</text>
</comment>
<accession>A0A4P7UA15</accession>
<evidence type="ECO:0000313" key="8">
    <source>
        <dbReference type="EMBL" id="GGD17939.1"/>
    </source>
</evidence>
<keyword evidence="5" id="KW-0804">Transcription</keyword>
<dbReference type="Proteomes" id="UP000630594">
    <property type="component" value="Unassembled WGS sequence"/>
</dbReference>
<keyword evidence="2" id="KW-0678">Repressor</keyword>
<evidence type="ECO:0000256" key="3">
    <source>
        <dbReference type="ARBA" id="ARBA00023015"/>
    </source>
</evidence>
<feature type="domain" description="HTH deoR-type" evidence="7">
    <location>
        <begin position="3"/>
        <end position="58"/>
    </location>
</feature>
<keyword evidence="4" id="KW-0238">DNA-binding</keyword>
<dbReference type="InterPro" id="IPR050313">
    <property type="entry name" value="Carb_Metab_HTH_regulators"/>
</dbReference>
<dbReference type="SUPFAM" id="SSF46785">
    <property type="entry name" value="Winged helix' DNA-binding domain"/>
    <property type="match status" value="1"/>
</dbReference>
<dbReference type="PRINTS" id="PR00037">
    <property type="entry name" value="HTHLACR"/>
</dbReference>
<evidence type="ECO:0000256" key="6">
    <source>
        <dbReference type="ARBA" id="ARBA00024937"/>
    </source>
</evidence>
<reference evidence="11" key="3">
    <citation type="journal article" date="2019" name="Int. J. Syst. Evol. Microbiol.">
        <title>The Global Catalogue of Microorganisms (GCM) 10K type strain sequencing project: providing services to taxonomists for standard genome sequencing and annotation.</title>
        <authorList>
            <consortium name="The Broad Institute Genomics Platform"/>
            <consortium name="The Broad Institute Genome Sequencing Center for Infectious Disease"/>
            <person name="Wu L."/>
            <person name="Ma J."/>
        </authorList>
    </citation>
    <scope>NUCLEOTIDE SEQUENCE [LARGE SCALE GENOMIC DNA]</scope>
    <source>
        <strain evidence="11">CCM 7403</strain>
    </source>
</reference>
<dbReference type="InterPro" id="IPR018356">
    <property type="entry name" value="Tscrpt_reg_HTH_DeoR_CS"/>
</dbReference>
<dbReference type="EMBL" id="BMCK01000002">
    <property type="protein sequence ID" value="GGD17939.1"/>
    <property type="molecule type" value="Genomic_DNA"/>
</dbReference>
<dbReference type="OrthoDB" id="7688673at2"/>
<dbReference type="SMART" id="SM00420">
    <property type="entry name" value="HTH_DEOR"/>
    <property type="match status" value="1"/>
</dbReference>
<dbReference type="Pfam" id="PF08220">
    <property type="entry name" value="HTH_DeoR"/>
    <property type="match status" value="1"/>
</dbReference>
<dbReference type="GO" id="GO:0003677">
    <property type="term" value="F:DNA binding"/>
    <property type="evidence" value="ECO:0007669"/>
    <property type="project" value="UniProtKB-KW"/>
</dbReference>
<reference evidence="9 10" key="1">
    <citation type="journal article" date="2008" name="Int. J. Syst. Evol. Microbiol.">
        <title>Nocardioides daphniae sp. nov., isolated from Daphnia cucullata (Crustacea: Cladocera).</title>
        <authorList>
            <person name="Toth E.M."/>
            <person name="Keki Z."/>
            <person name="Homonnay Z.G."/>
            <person name="Borsodi A.K."/>
            <person name="Marialigeti K."/>
            <person name="Schumann P."/>
        </authorList>
    </citation>
    <scope>NUCLEOTIDE SEQUENCE [LARGE SCALE GENOMIC DNA]</scope>
    <source>
        <strain evidence="9 10">JCM 16608</strain>
    </source>
</reference>
<evidence type="ECO:0000256" key="2">
    <source>
        <dbReference type="ARBA" id="ARBA00022491"/>
    </source>
</evidence>
<evidence type="ECO:0000259" key="7">
    <source>
        <dbReference type="PROSITE" id="PS51000"/>
    </source>
</evidence>
<name>A0A4P7UA15_9ACTN</name>
<dbReference type="EMBL" id="CP038462">
    <property type="protein sequence ID" value="QCC76943.1"/>
    <property type="molecule type" value="Genomic_DNA"/>
</dbReference>
<dbReference type="Gene3D" id="1.10.10.10">
    <property type="entry name" value="Winged helix-like DNA-binding domain superfamily/Winged helix DNA-binding domain"/>
    <property type="match status" value="1"/>
</dbReference>
<dbReference type="InterPro" id="IPR036390">
    <property type="entry name" value="WH_DNA-bd_sf"/>
</dbReference>
<evidence type="ECO:0000313" key="9">
    <source>
        <dbReference type="EMBL" id="QCC76943.1"/>
    </source>
</evidence>
<keyword evidence="11" id="KW-1185">Reference proteome</keyword>
<dbReference type="GO" id="GO:0003700">
    <property type="term" value="F:DNA-binding transcription factor activity"/>
    <property type="evidence" value="ECO:0007669"/>
    <property type="project" value="InterPro"/>
</dbReference>
<dbReference type="Pfam" id="PF00455">
    <property type="entry name" value="DeoRC"/>
    <property type="match status" value="1"/>
</dbReference>
<evidence type="ECO:0000256" key="1">
    <source>
        <dbReference type="ARBA" id="ARBA00021390"/>
    </source>
</evidence>
<dbReference type="SMART" id="SM01134">
    <property type="entry name" value="DeoRC"/>
    <property type="match status" value="1"/>
</dbReference>
<reference evidence="9" key="4">
    <citation type="submission" date="2019-03" db="EMBL/GenBank/DDBJ databases">
        <authorList>
            <person name="Huang Y."/>
        </authorList>
    </citation>
    <scope>NUCLEOTIDE SEQUENCE</scope>
    <source>
        <strain evidence="9">JCM 16608</strain>
    </source>
</reference>
<dbReference type="InterPro" id="IPR037171">
    <property type="entry name" value="NagB/RpiA_transferase-like"/>
</dbReference>
<dbReference type="Gene3D" id="3.40.50.1360">
    <property type="match status" value="1"/>
</dbReference>
<dbReference type="Proteomes" id="UP000297025">
    <property type="component" value="Chromosome"/>
</dbReference>
<dbReference type="AlphaFoldDB" id="A0A4P7UA15"/>
<dbReference type="PROSITE" id="PS00894">
    <property type="entry name" value="HTH_DEOR_1"/>
    <property type="match status" value="1"/>
</dbReference>
<evidence type="ECO:0000256" key="4">
    <source>
        <dbReference type="ARBA" id="ARBA00023125"/>
    </source>
</evidence>
<gene>
    <name evidence="9" type="ORF">E2C04_06410</name>
    <name evidence="8" type="ORF">GCM10007231_16260</name>
</gene>
<dbReference type="KEGG" id="ndp:E2C04_06410"/>
<dbReference type="PANTHER" id="PTHR30363:SF4">
    <property type="entry name" value="GLYCEROL-3-PHOSPHATE REGULON REPRESSOR"/>
    <property type="match status" value="1"/>
</dbReference>
<dbReference type="PROSITE" id="PS51000">
    <property type="entry name" value="HTH_DEOR_2"/>
    <property type="match status" value="1"/>
</dbReference>
<protein>
    <recommendedName>
        <fullName evidence="1">Lactose phosphotransferase system repressor</fullName>
    </recommendedName>
</protein>
<keyword evidence="3" id="KW-0805">Transcription regulation</keyword>
<dbReference type="InterPro" id="IPR001034">
    <property type="entry name" value="DeoR_HTH"/>
</dbReference>
<dbReference type="PANTHER" id="PTHR30363">
    <property type="entry name" value="HTH-TYPE TRANSCRIPTIONAL REGULATOR SRLR-RELATED"/>
    <property type="match status" value="1"/>
</dbReference>
<dbReference type="InterPro" id="IPR014036">
    <property type="entry name" value="DeoR-like_C"/>
</dbReference>